<evidence type="ECO:0000313" key="2">
    <source>
        <dbReference type="EMBL" id="MED6121385.1"/>
    </source>
</evidence>
<dbReference type="SUPFAM" id="SSF81383">
    <property type="entry name" value="F-box domain"/>
    <property type="match status" value="1"/>
</dbReference>
<dbReference type="Pfam" id="PF00646">
    <property type="entry name" value="F-box"/>
    <property type="match status" value="1"/>
</dbReference>
<dbReference type="Proteomes" id="UP001341840">
    <property type="component" value="Unassembled WGS sequence"/>
</dbReference>
<comment type="caution">
    <text evidence="2">The sequence shown here is derived from an EMBL/GenBank/DDBJ whole genome shotgun (WGS) entry which is preliminary data.</text>
</comment>
<sequence length="240" mass="27279">MAEALFSNLSDDILVLIFSKLDGDNPRHRAILSSVCTRFYSLLRHHHRLLLPLPPSHLLLPNDSTNTPEILLKLHFCCPGLLRAGVVPESDPGSEDPIGKRRKLCNKKEHLASGVCSLSREQGSKLLARQFRDDCLYICDWPGCLHLEEKRKYRLFRGVFVDFKETRVWKAINDGKNKVKRKVDVGGCAFCKCEESWDLHSAFCLRRVFGFHDDGEPVVRAFVCENGHVSGAWTDVPMYS</sequence>
<feature type="domain" description="F-box" evidence="1">
    <location>
        <begin position="6"/>
        <end position="48"/>
    </location>
</feature>
<dbReference type="CDD" id="cd09917">
    <property type="entry name" value="F-box_SF"/>
    <property type="match status" value="1"/>
</dbReference>
<organism evidence="2 3">
    <name type="scientific">Stylosanthes scabra</name>
    <dbReference type="NCBI Taxonomy" id="79078"/>
    <lineage>
        <taxon>Eukaryota</taxon>
        <taxon>Viridiplantae</taxon>
        <taxon>Streptophyta</taxon>
        <taxon>Embryophyta</taxon>
        <taxon>Tracheophyta</taxon>
        <taxon>Spermatophyta</taxon>
        <taxon>Magnoliopsida</taxon>
        <taxon>eudicotyledons</taxon>
        <taxon>Gunneridae</taxon>
        <taxon>Pentapetalae</taxon>
        <taxon>rosids</taxon>
        <taxon>fabids</taxon>
        <taxon>Fabales</taxon>
        <taxon>Fabaceae</taxon>
        <taxon>Papilionoideae</taxon>
        <taxon>50 kb inversion clade</taxon>
        <taxon>dalbergioids sensu lato</taxon>
        <taxon>Dalbergieae</taxon>
        <taxon>Pterocarpus clade</taxon>
        <taxon>Stylosanthes</taxon>
    </lineage>
</organism>
<evidence type="ECO:0000259" key="1">
    <source>
        <dbReference type="Pfam" id="PF00646"/>
    </source>
</evidence>
<protein>
    <recommendedName>
        <fullName evidence="1">F-box domain-containing protein</fullName>
    </recommendedName>
</protein>
<dbReference type="InterPro" id="IPR001810">
    <property type="entry name" value="F-box_dom"/>
</dbReference>
<dbReference type="InterPro" id="IPR036047">
    <property type="entry name" value="F-box-like_dom_sf"/>
</dbReference>
<dbReference type="EMBL" id="JASCZI010030330">
    <property type="protein sequence ID" value="MED6121385.1"/>
    <property type="molecule type" value="Genomic_DNA"/>
</dbReference>
<gene>
    <name evidence="2" type="ORF">PIB30_029761</name>
</gene>
<dbReference type="Gene3D" id="1.20.1280.50">
    <property type="match status" value="1"/>
</dbReference>
<dbReference type="InterPro" id="IPR040267">
    <property type="entry name" value="EID1-like"/>
</dbReference>
<reference evidence="2 3" key="1">
    <citation type="journal article" date="2023" name="Plants (Basel)">
        <title>Bridging the Gap: Combining Genomics and Transcriptomics Approaches to Understand Stylosanthes scabra, an Orphan Legume from the Brazilian Caatinga.</title>
        <authorList>
            <person name="Ferreira-Neto J.R.C."/>
            <person name="da Silva M.D."/>
            <person name="Binneck E."/>
            <person name="de Melo N.F."/>
            <person name="da Silva R.H."/>
            <person name="de Melo A.L.T.M."/>
            <person name="Pandolfi V."/>
            <person name="Bustamante F.O."/>
            <person name="Brasileiro-Vidal A.C."/>
            <person name="Benko-Iseppon A.M."/>
        </authorList>
    </citation>
    <scope>NUCLEOTIDE SEQUENCE [LARGE SCALE GENOMIC DNA]</scope>
    <source>
        <tissue evidence="2">Leaves</tissue>
    </source>
</reference>
<keyword evidence="3" id="KW-1185">Reference proteome</keyword>
<dbReference type="PANTHER" id="PTHR31348:SF4">
    <property type="entry name" value="PHYTOCHROME A-ASSOCIATED F-BOX PROTEIN"/>
    <property type="match status" value="1"/>
</dbReference>
<accession>A0ABU6RBJ8</accession>
<name>A0ABU6RBJ8_9FABA</name>
<dbReference type="PANTHER" id="PTHR31348">
    <property type="entry name" value="EID1-LIKE F-BOX PROTEIN 2-RELATED"/>
    <property type="match status" value="1"/>
</dbReference>
<proteinExistence type="predicted"/>
<evidence type="ECO:0000313" key="3">
    <source>
        <dbReference type="Proteomes" id="UP001341840"/>
    </source>
</evidence>